<keyword evidence="9" id="KW-1185">Reference proteome</keyword>
<dbReference type="PROSITE" id="PS50112">
    <property type="entry name" value="PAS"/>
    <property type="match status" value="2"/>
</dbReference>
<evidence type="ECO:0000256" key="5">
    <source>
        <dbReference type="ARBA" id="ARBA00022777"/>
    </source>
</evidence>
<dbReference type="SMART" id="SM00086">
    <property type="entry name" value="PAC"/>
    <property type="match status" value="2"/>
</dbReference>
<dbReference type="InterPro" id="IPR013655">
    <property type="entry name" value="PAS_fold_3"/>
</dbReference>
<evidence type="ECO:0000256" key="1">
    <source>
        <dbReference type="ARBA" id="ARBA00000085"/>
    </source>
</evidence>
<dbReference type="InterPro" id="IPR035965">
    <property type="entry name" value="PAS-like_dom_sf"/>
</dbReference>
<dbReference type="Gene3D" id="3.30.450.20">
    <property type="entry name" value="PAS domain"/>
    <property type="match status" value="3"/>
</dbReference>
<dbReference type="InterPro" id="IPR001610">
    <property type="entry name" value="PAC"/>
</dbReference>
<evidence type="ECO:0000313" key="8">
    <source>
        <dbReference type="EMBL" id="KEQ30615.1"/>
    </source>
</evidence>
<dbReference type="EC" id="2.7.13.3" evidence="2"/>
<dbReference type="eggNOG" id="COG3290">
    <property type="taxonomic scope" value="Bacteria"/>
</dbReference>
<dbReference type="Pfam" id="PF13188">
    <property type="entry name" value="PAS_8"/>
    <property type="match status" value="1"/>
</dbReference>
<dbReference type="Pfam" id="PF08448">
    <property type="entry name" value="PAS_4"/>
    <property type="match status" value="1"/>
</dbReference>
<protein>
    <recommendedName>
        <fullName evidence="2">histidine kinase</fullName>
        <ecNumber evidence="2">2.7.13.3</ecNumber>
    </recommendedName>
</protein>
<dbReference type="PANTHER" id="PTHR43304">
    <property type="entry name" value="PHYTOCHROME-LIKE PROTEIN CPH1"/>
    <property type="match status" value="1"/>
</dbReference>
<dbReference type="NCBIfam" id="TIGR00229">
    <property type="entry name" value="sensory_box"/>
    <property type="match status" value="3"/>
</dbReference>
<feature type="domain" description="PAS" evidence="6">
    <location>
        <begin position="26"/>
        <end position="73"/>
    </location>
</feature>
<evidence type="ECO:0000259" key="7">
    <source>
        <dbReference type="PROSITE" id="PS50113"/>
    </source>
</evidence>
<dbReference type="InterPro" id="IPR013656">
    <property type="entry name" value="PAS_4"/>
</dbReference>
<dbReference type="AlphaFoldDB" id="A0A081PIU2"/>
<evidence type="ECO:0000313" key="9">
    <source>
        <dbReference type="Proteomes" id="UP000028007"/>
    </source>
</evidence>
<proteinExistence type="predicted"/>
<accession>A0A081PIU2</accession>
<organism evidence="8 9">
    <name type="scientific">Pedobacter antarcticus 4BY</name>
    <dbReference type="NCBI Taxonomy" id="1358423"/>
    <lineage>
        <taxon>Bacteria</taxon>
        <taxon>Pseudomonadati</taxon>
        <taxon>Bacteroidota</taxon>
        <taxon>Sphingobacteriia</taxon>
        <taxon>Sphingobacteriales</taxon>
        <taxon>Sphingobacteriaceae</taxon>
        <taxon>Pedobacter</taxon>
    </lineage>
</organism>
<keyword evidence="4" id="KW-0808">Transferase</keyword>
<dbReference type="InterPro" id="IPR000014">
    <property type="entry name" value="PAS"/>
</dbReference>
<evidence type="ECO:0000256" key="2">
    <source>
        <dbReference type="ARBA" id="ARBA00012438"/>
    </source>
</evidence>
<dbReference type="RefSeq" id="WP_037439347.1">
    <property type="nucleotide sequence ID" value="NZ_JNFF01000033.1"/>
</dbReference>
<dbReference type="EMBL" id="JNFF01000033">
    <property type="protein sequence ID" value="KEQ30615.1"/>
    <property type="molecule type" value="Genomic_DNA"/>
</dbReference>
<evidence type="ECO:0000259" key="6">
    <source>
        <dbReference type="PROSITE" id="PS50112"/>
    </source>
</evidence>
<comment type="catalytic activity">
    <reaction evidence="1">
        <text>ATP + protein L-histidine = ADP + protein N-phospho-L-histidine.</text>
        <dbReference type="EC" id="2.7.13.3"/>
    </reaction>
</comment>
<feature type="domain" description="PAC" evidence="7">
    <location>
        <begin position="342"/>
        <end position="394"/>
    </location>
</feature>
<dbReference type="SUPFAM" id="SSF55785">
    <property type="entry name" value="PYP-like sensor domain (PAS domain)"/>
    <property type="match status" value="3"/>
</dbReference>
<comment type="caution">
    <text evidence="8">The sequence shown here is derived from an EMBL/GenBank/DDBJ whole genome shotgun (WGS) entry which is preliminary data.</text>
</comment>
<keyword evidence="3" id="KW-0597">Phosphoprotein</keyword>
<dbReference type="InterPro" id="IPR000700">
    <property type="entry name" value="PAS-assoc_C"/>
</dbReference>
<sequence length="462" mass="53772">MADHQNQRNPELFRDTVDFEYQLSQYRKRISNILESFTDAFFEVDREWKVTYWNKEAERLMLMPRSEVIGKNLWDVYADAVPLKFFTEYHKAVDENVSVRFEEYFPPRGIWVEVAAFPSGNGLSVYFKDITANKKSLETLQDERRKYRDLFNLSPVPQWVYDFDNLQFLDVNEAAISHYGYTRGEFLSMTIKDIRLKSDIPALEEMLCTKVAVGYFSKNSVKHQKKNGEIISVNVEGNTVYFEGKNARLVMAIDRTAEIQAKQAQENSLKRFDIVSKATSDAIWDLDMVTGEMLWNQGIRGIFGHEKTSYTEKWWQEHVHPEDLDKILWKAKSLIENHKTRLNAEYRFRCADGSYRFVLDRAFILFNGDGLPVRIIGSMQDVTERVSDLNAIKDQNRRLQEISWIQSHKVRSPLAKILGLVSLMKLSKNDLSALNELIPMVASSAEELDAVLKEIVEKTERK</sequence>
<name>A0A081PIU2_9SPHI</name>
<dbReference type="eggNOG" id="COG2202">
    <property type="taxonomic scope" value="Bacteria"/>
</dbReference>
<reference evidence="8 9" key="1">
    <citation type="journal article" date="1992" name="Int. J. Syst. Bacteriol.">
        <title>Sphingobacterium antarcticus sp. nov. a Psychrotrophic Bacterium from the Soils of Schirmacher Oasis, Antarctica.</title>
        <authorList>
            <person name="Shivaji S."/>
            <person name="Ray M.K."/>
            <person name="Rao N.S."/>
            <person name="Saiserr L."/>
            <person name="Jagannadham M.V."/>
            <person name="Kumar G.S."/>
            <person name="Reddy G."/>
            <person name="Bhargava P.M."/>
        </authorList>
    </citation>
    <scope>NUCLEOTIDE SEQUENCE [LARGE SCALE GENOMIC DNA]</scope>
    <source>
        <strain evidence="8 9">4BY</strain>
    </source>
</reference>
<dbReference type="PROSITE" id="PS50113">
    <property type="entry name" value="PAC"/>
    <property type="match status" value="1"/>
</dbReference>
<dbReference type="OrthoDB" id="6231665at2"/>
<evidence type="ECO:0000256" key="3">
    <source>
        <dbReference type="ARBA" id="ARBA00022553"/>
    </source>
</evidence>
<feature type="domain" description="PAS" evidence="6">
    <location>
        <begin position="143"/>
        <end position="207"/>
    </location>
</feature>
<dbReference type="SMART" id="SM00091">
    <property type="entry name" value="PAS"/>
    <property type="match status" value="3"/>
</dbReference>
<gene>
    <name evidence="8" type="ORF">N180_05175</name>
</gene>
<dbReference type="GO" id="GO:0004673">
    <property type="term" value="F:protein histidine kinase activity"/>
    <property type="evidence" value="ECO:0007669"/>
    <property type="project" value="UniProtKB-EC"/>
</dbReference>
<dbReference type="Proteomes" id="UP000028007">
    <property type="component" value="Unassembled WGS sequence"/>
</dbReference>
<evidence type="ECO:0000256" key="4">
    <source>
        <dbReference type="ARBA" id="ARBA00022679"/>
    </source>
</evidence>
<dbReference type="InterPro" id="IPR052162">
    <property type="entry name" value="Sensor_kinase/Photoreceptor"/>
</dbReference>
<dbReference type="Pfam" id="PF08447">
    <property type="entry name" value="PAS_3"/>
    <property type="match status" value="1"/>
</dbReference>
<dbReference type="CDD" id="cd00130">
    <property type="entry name" value="PAS"/>
    <property type="match status" value="3"/>
</dbReference>
<keyword evidence="5" id="KW-0418">Kinase</keyword>
<dbReference type="PANTHER" id="PTHR43304:SF1">
    <property type="entry name" value="PAC DOMAIN-CONTAINING PROTEIN"/>
    <property type="match status" value="1"/>
</dbReference>